<keyword evidence="1" id="KW-0378">Hydrolase</keyword>
<evidence type="ECO:0000313" key="4">
    <source>
        <dbReference type="Proteomes" id="UP001597118"/>
    </source>
</evidence>
<evidence type="ECO:0000313" key="3">
    <source>
        <dbReference type="EMBL" id="MFD1630382.1"/>
    </source>
</evidence>
<dbReference type="Gene3D" id="3.40.50.1110">
    <property type="entry name" value="SGNH hydrolase"/>
    <property type="match status" value="1"/>
</dbReference>
<sequence length="472" mass="52805">MKRNVITIILILFLFTDNLSAKVSLPAVFSDGMVLQQKSNPNIWGKAEPNNKIEITTSWDQKKYQVLSSSDGTWKTQLVTPKAGGPYKITINDGTNLTLSDILIGEVWLASGQSNMEMPLKGFKGQPVLNSEEIISQSKNAQIRLFQVKKVSWAMPLDDCSGKWQIADPTSVITFSAVAYGYAKQLQEKLQVPVGIIQAAWGGTRIEAWMTANSLTPFSQLWIPPVENKALTSKNTPSGLYNGMINPLVGYGIKGVIWYQGETNRKNWYDYSKLLPAMVKEWRSVWGIGDWSFYYAQIAPFEKPGDKSYTFFTLIREAQLKTSAEIPNSGMAVLMDIGAENTVHPPDKESVSKRLSYLALAKSYGFKDIKWSGPVFKNMKINGEKALLSFDFDEGLYFKKQKSVNFEIADNNKIFYPAVAKIKGNEIEVSSANIKKPVAVRYAFKAWAEGDLYNINGLPASSFRTDSWEIKP</sequence>
<dbReference type="Proteomes" id="UP001597118">
    <property type="component" value="Unassembled WGS sequence"/>
</dbReference>
<gene>
    <name evidence="3" type="ORF">ACFSAH_10870</name>
</gene>
<dbReference type="InterPro" id="IPR013783">
    <property type="entry name" value="Ig-like_fold"/>
</dbReference>
<protein>
    <submittedName>
        <fullName evidence="3">Sialate O-acetylesterase</fullName>
    </submittedName>
</protein>
<name>A0ABW4IEJ4_9SPHI</name>
<proteinExistence type="predicted"/>
<dbReference type="InterPro" id="IPR039329">
    <property type="entry name" value="SIAE"/>
</dbReference>
<dbReference type="EMBL" id="JBHUDG010000016">
    <property type="protein sequence ID" value="MFD1630382.1"/>
    <property type="molecule type" value="Genomic_DNA"/>
</dbReference>
<comment type="caution">
    <text evidence="3">The sequence shown here is derived from an EMBL/GenBank/DDBJ whole genome shotgun (WGS) entry which is preliminary data.</text>
</comment>
<dbReference type="InterPro" id="IPR036514">
    <property type="entry name" value="SGNH_hydro_sf"/>
</dbReference>
<evidence type="ECO:0000256" key="1">
    <source>
        <dbReference type="ARBA" id="ARBA00022801"/>
    </source>
</evidence>
<dbReference type="PANTHER" id="PTHR22901:SF0">
    <property type="entry name" value="SIALATE O-ACETYLESTERASE"/>
    <property type="match status" value="1"/>
</dbReference>
<organism evidence="3 4">
    <name type="scientific">Pseudopedobacter beijingensis</name>
    <dbReference type="NCBI Taxonomy" id="1207056"/>
    <lineage>
        <taxon>Bacteria</taxon>
        <taxon>Pseudomonadati</taxon>
        <taxon>Bacteroidota</taxon>
        <taxon>Sphingobacteriia</taxon>
        <taxon>Sphingobacteriales</taxon>
        <taxon>Sphingobacteriaceae</taxon>
        <taxon>Pseudopedobacter</taxon>
    </lineage>
</organism>
<dbReference type="PANTHER" id="PTHR22901">
    <property type="entry name" value="SIALATE O-ACETYLESTERASE"/>
    <property type="match status" value="1"/>
</dbReference>
<dbReference type="RefSeq" id="WP_379662760.1">
    <property type="nucleotide sequence ID" value="NZ_JBHUDG010000016.1"/>
</dbReference>
<accession>A0ABW4IEJ4</accession>
<dbReference type="InterPro" id="IPR005181">
    <property type="entry name" value="SASA"/>
</dbReference>
<keyword evidence="4" id="KW-1185">Reference proteome</keyword>
<dbReference type="SUPFAM" id="SSF52266">
    <property type="entry name" value="SGNH hydrolase"/>
    <property type="match status" value="1"/>
</dbReference>
<dbReference type="Gene3D" id="2.60.40.10">
    <property type="entry name" value="Immunoglobulins"/>
    <property type="match status" value="1"/>
</dbReference>
<evidence type="ECO:0000259" key="2">
    <source>
        <dbReference type="Pfam" id="PF03629"/>
    </source>
</evidence>
<reference evidence="4" key="1">
    <citation type="journal article" date="2019" name="Int. J. Syst. Evol. Microbiol.">
        <title>The Global Catalogue of Microorganisms (GCM) 10K type strain sequencing project: providing services to taxonomists for standard genome sequencing and annotation.</title>
        <authorList>
            <consortium name="The Broad Institute Genomics Platform"/>
            <consortium name="The Broad Institute Genome Sequencing Center for Infectious Disease"/>
            <person name="Wu L."/>
            <person name="Ma J."/>
        </authorList>
    </citation>
    <scope>NUCLEOTIDE SEQUENCE [LARGE SCALE GENOMIC DNA]</scope>
    <source>
        <strain evidence="4">CCUG 53762</strain>
    </source>
</reference>
<dbReference type="Pfam" id="PF03629">
    <property type="entry name" value="SASA"/>
    <property type="match status" value="1"/>
</dbReference>
<feature type="domain" description="Sialate O-acetylesterase" evidence="2">
    <location>
        <begin position="106"/>
        <end position="338"/>
    </location>
</feature>